<name>A0A382MZM9_9ZZZZ</name>
<proteinExistence type="predicted"/>
<feature type="non-terminal residue" evidence="1">
    <location>
        <position position="32"/>
    </location>
</feature>
<dbReference type="AlphaFoldDB" id="A0A382MZM9"/>
<dbReference type="EMBL" id="UINC01096217">
    <property type="protein sequence ID" value="SVC52922.1"/>
    <property type="molecule type" value="Genomic_DNA"/>
</dbReference>
<organism evidence="1">
    <name type="scientific">marine metagenome</name>
    <dbReference type="NCBI Taxonomy" id="408172"/>
    <lineage>
        <taxon>unclassified sequences</taxon>
        <taxon>metagenomes</taxon>
        <taxon>ecological metagenomes</taxon>
    </lineage>
</organism>
<reference evidence="1" key="1">
    <citation type="submission" date="2018-05" db="EMBL/GenBank/DDBJ databases">
        <authorList>
            <person name="Lanie J.A."/>
            <person name="Ng W.-L."/>
            <person name="Kazmierczak K.M."/>
            <person name="Andrzejewski T.M."/>
            <person name="Davidsen T.M."/>
            <person name="Wayne K.J."/>
            <person name="Tettelin H."/>
            <person name="Glass J.I."/>
            <person name="Rusch D."/>
            <person name="Podicherti R."/>
            <person name="Tsui H.-C.T."/>
            <person name="Winkler M.E."/>
        </authorList>
    </citation>
    <scope>NUCLEOTIDE SEQUENCE</scope>
</reference>
<sequence length="32" mass="3401">MISAIQSVMLTGRKGVVGMGKLYQSDLEMSLG</sequence>
<gene>
    <name evidence="1" type="ORF">METZ01_LOCUS305776</name>
</gene>
<accession>A0A382MZM9</accession>
<protein>
    <submittedName>
        <fullName evidence="1">Uncharacterized protein</fullName>
    </submittedName>
</protein>
<evidence type="ECO:0000313" key="1">
    <source>
        <dbReference type="EMBL" id="SVC52922.1"/>
    </source>
</evidence>